<sequence>MTIWAPIDRLIGCNGSDDLKATLRARIALVFAAMLTLISLANASLLALSDQARPGMALLGLASAATVAVSGLAGIWLRRPSITMTFIAVSVALVYAAAIYGNRGGVPPAFAYLPCILLGFYQFWGPRSLYVALPGVGAAFLGVFALADIVDAPPEYPVVPLSVALMLACIWLISLAAVFRSVQKLAESQLRLANADQAAALSSSRAAQRAKSEFLANVGHEVRTPLNGMLGMADVMRHVGGLSPEQDDRLRLIRESGATLLELLNEILDQSKIETGQVIAETVSFDLARLAQKTAESWRPEAEARALDLHLDIAGLQQSVLTGDPLRLRQILNNLISNALKFTEAGHVTLRVSQAADANLDRWETRLDVIDTGTGIPPEKHETIFEAFNQADASITRRYGGTGLGLSISRQLARLMGGDLTVRSSDGGGSCFSLTLSLTAGQAETPATPAPVERPELDLSRPVRILSVDDVATNHIVLRALLEQVLAGASLSIEKADSGPAAIEAARGNEFDLIFMDIQMPEMDGVTAARHIRQGENGHSAWLVALSALEAAQSERLLPPGLFQTTLPKPTSIATLQSVLADWQMSRDLAPADSQAGSPSG</sequence>
<evidence type="ECO:0000256" key="1">
    <source>
        <dbReference type="ARBA" id="ARBA00000085"/>
    </source>
</evidence>
<dbReference type="InterPro" id="IPR005467">
    <property type="entry name" value="His_kinase_dom"/>
</dbReference>
<comment type="caution">
    <text evidence="11">The sequence shown here is derived from an EMBL/GenBank/DDBJ whole genome shotgun (WGS) entry which is preliminary data.</text>
</comment>
<accession>A0A495DDD5</accession>
<dbReference type="CDD" id="cd00082">
    <property type="entry name" value="HisKA"/>
    <property type="match status" value="1"/>
</dbReference>
<keyword evidence="8" id="KW-0812">Transmembrane</keyword>
<dbReference type="InterPro" id="IPR036890">
    <property type="entry name" value="HATPase_C_sf"/>
</dbReference>
<keyword evidence="8" id="KW-0472">Membrane</keyword>
<feature type="domain" description="Response regulatory" evidence="10">
    <location>
        <begin position="464"/>
        <end position="584"/>
    </location>
</feature>
<keyword evidence="4" id="KW-0808">Transferase</keyword>
<evidence type="ECO:0000259" key="9">
    <source>
        <dbReference type="PROSITE" id="PS50109"/>
    </source>
</evidence>
<dbReference type="Gene3D" id="1.10.287.130">
    <property type="match status" value="1"/>
</dbReference>
<dbReference type="PRINTS" id="PR00344">
    <property type="entry name" value="BCTRLSENSOR"/>
</dbReference>
<dbReference type="SUPFAM" id="SSF55874">
    <property type="entry name" value="ATPase domain of HSP90 chaperone/DNA topoisomerase II/histidine kinase"/>
    <property type="match status" value="1"/>
</dbReference>
<evidence type="ECO:0000259" key="10">
    <source>
        <dbReference type="PROSITE" id="PS50110"/>
    </source>
</evidence>
<dbReference type="SMART" id="SM00387">
    <property type="entry name" value="HATPase_c"/>
    <property type="match status" value="1"/>
</dbReference>
<dbReference type="InterPro" id="IPR036097">
    <property type="entry name" value="HisK_dim/P_sf"/>
</dbReference>
<dbReference type="InterPro" id="IPR004358">
    <property type="entry name" value="Sig_transdc_His_kin-like_C"/>
</dbReference>
<name>A0A495DDD5_9PROT</name>
<evidence type="ECO:0000313" key="11">
    <source>
        <dbReference type="EMBL" id="RKR00273.1"/>
    </source>
</evidence>
<dbReference type="PANTHER" id="PTHR43047:SF64">
    <property type="entry name" value="HISTIDINE KINASE CONTAINING CHEY-HOMOLOGOUS RECEIVER DOMAIN AND PAS DOMAIN-RELATED"/>
    <property type="match status" value="1"/>
</dbReference>
<feature type="modified residue" description="4-aspartylphosphate" evidence="7">
    <location>
        <position position="517"/>
    </location>
</feature>
<comment type="catalytic activity">
    <reaction evidence="1">
        <text>ATP + protein L-histidine = ADP + protein N-phospho-L-histidine.</text>
        <dbReference type="EC" id="2.7.13.3"/>
    </reaction>
</comment>
<reference evidence="11 12" key="1">
    <citation type="submission" date="2018-10" db="EMBL/GenBank/DDBJ databases">
        <title>Genomic Encyclopedia of Type Strains, Phase IV (KMG-IV): sequencing the most valuable type-strain genomes for metagenomic binning, comparative biology and taxonomic classification.</title>
        <authorList>
            <person name="Goeker M."/>
        </authorList>
    </citation>
    <scope>NUCLEOTIDE SEQUENCE [LARGE SCALE GENOMIC DNA]</scope>
    <source>
        <strain evidence="11 12">DSM 4734</strain>
    </source>
</reference>
<dbReference type="SUPFAM" id="SSF47384">
    <property type="entry name" value="Homodimeric domain of signal transducing histidine kinase"/>
    <property type="match status" value="1"/>
</dbReference>
<evidence type="ECO:0000256" key="6">
    <source>
        <dbReference type="ARBA" id="ARBA00023012"/>
    </source>
</evidence>
<dbReference type="SUPFAM" id="SSF52172">
    <property type="entry name" value="CheY-like"/>
    <property type="match status" value="1"/>
</dbReference>
<feature type="transmembrane region" description="Helical" evidence="8">
    <location>
        <begin position="159"/>
        <end position="179"/>
    </location>
</feature>
<dbReference type="InterPro" id="IPR011006">
    <property type="entry name" value="CheY-like_superfamily"/>
</dbReference>
<dbReference type="SMART" id="SM00448">
    <property type="entry name" value="REC"/>
    <property type="match status" value="1"/>
</dbReference>
<keyword evidence="3 7" id="KW-0597">Phosphoprotein</keyword>
<dbReference type="RefSeq" id="WP_121210608.1">
    <property type="nucleotide sequence ID" value="NZ_RBIM01000003.1"/>
</dbReference>
<feature type="domain" description="Histidine kinase" evidence="9">
    <location>
        <begin position="217"/>
        <end position="440"/>
    </location>
</feature>
<evidence type="ECO:0000256" key="3">
    <source>
        <dbReference type="ARBA" id="ARBA00022553"/>
    </source>
</evidence>
<evidence type="ECO:0000256" key="7">
    <source>
        <dbReference type="PROSITE-ProRule" id="PRU00169"/>
    </source>
</evidence>
<keyword evidence="6" id="KW-0902">Two-component regulatory system</keyword>
<dbReference type="Gene3D" id="3.40.50.2300">
    <property type="match status" value="1"/>
</dbReference>
<dbReference type="CDD" id="cd16922">
    <property type="entry name" value="HATPase_EvgS-ArcB-TorS-like"/>
    <property type="match status" value="1"/>
</dbReference>
<dbReference type="InterPro" id="IPR001789">
    <property type="entry name" value="Sig_transdc_resp-reg_receiver"/>
</dbReference>
<dbReference type="InterPro" id="IPR003594">
    <property type="entry name" value="HATPase_dom"/>
</dbReference>
<gene>
    <name evidence="11" type="ORF">C7435_1477</name>
</gene>
<evidence type="ECO:0000256" key="2">
    <source>
        <dbReference type="ARBA" id="ARBA00012438"/>
    </source>
</evidence>
<feature type="transmembrane region" description="Helical" evidence="8">
    <location>
        <begin position="82"/>
        <end position="100"/>
    </location>
</feature>
<keyword evidence="5 11" id="KW-0418">Kinase</keyword>
<evidence type="ECO:0000313" key="12">
    <source>
        <dbReference type="Proteomes" id="UP000273675"/>
    </source>
</evidence>
<evidence type="ECO:0000256" key="8">
    <source>
        <dbReference type="SAM" id="Phobius"/>
    </source>
</evidence>
<dbReference type="SMART" id="SM00388">
    <property type="entry name" value="HisKA"/>
    <property type="match status" value="1"/>
</dbReference>
<dbReference type="Pfam" id="PF02518">
    <property type="entry name" value="HATPase_c"/>
    <property type="match status" value="1"/>
</dbReference>
<protein>
    <recommendedName>
        <fullName evidence="2">histidine kinase</fullName>
        <ecNumber evidence="2">2.7.13.3</ecNumber>
    </recommendedName>
</protein>
<dbReference type="PROSITE" id="PS50110">
    <property type="entry name" value="RESPONSE_REGULATORY"/>
    <property type="match status" value="1"/>
</dbReference>
<dbReference type="Proteomes" id="UP000273675">
    <property type="component" value="Unassembled WGS sequence"/>
</dbReference>
<dbReference type="GO" id="GO:0000155">
    <property type="term" value="F:phosphorelay sensor kinase activity"/>
    <property type="evidence" value="ECO:0007669"/>
    <property type="project" value="InterPro"/>
</dbReference>
<evidence type="ECO:0000256" key="5">
    <source>
        <dbReference type="ARBA" id="ARBA00022777"/>
    </source>
</evidence>
<dbReference type="EMBL" id="RBIM01000003">
    <property type="protein sequence ID" value="RKR00273.1"/>
    <property type="molecule type" value="Genomic_DNA"/>
</dbReference>
<dbReference type="EC" id="2.7.13.3" evidence="2"/>
<dbReference type="Gene3D" id="3.30.565.10">
    <property type="entry name" value="Histidine kinase-like ATPase, C-terminal domain"/>
    <property type="match status" value="1"/>
</dbReference>
<feature type="transmembrane region" description="Helical" evidence="8">
    <location>
        <begin position="129"/>
        <end position="147"/>
    </location>
</feature>
<dbReference type="AlphaFoldDB" id="A0A495DDD5"/>
<feature type="transmembrane region" description="Helical" evidence="8">
    <location>
        <begin position="106"/>
        <end position="124"/>
    </location>
</feature>
<dbReference type="OrthoDB" id="9774458at2"/>
<dbReference type="PANTHER" id="PTHR43047">
    <property type="entry name" value="TWO-COMPONENT HISTIDINE PROTEIN KINASE"/>
    <property type="match status" value="1"/>
</dbReference>
<dbReference type="InterPro" id="IPR003661">
    <property type="entry name" value="HisK_dim/P_dom"/>
</dbReference>
<dbReference type="Pfam" id="PF00072">
    <property type="entry name" value="Response_reg"/>
    <property type="match status" value="1"/>
</dbReference>
<dbReference type="FunFam" id="3.30.565.10:FF:000010">
    <property type="entry name" value="Sensor histidine kinase RcsC"/>
    <property type="match status" value="1"/>
</dbReference>
<dbReference type="PROSITE" id="PS50109">
    <property type="entry name" value="HIS_KIN"/>
    <property type="match status" value="1"/>
</dbReference>
<feature type="transmembrane region" description="Helical" evidence="8">
    <location>
        <begin position="55"/>
        <end position="75"/>
    </location>
</feature>
<proteinExistence type="predicted"/>
<keyword evidence="8" id="KW-1133">Transmembrane helix</keyword>
<dbReference type="CDD" id="cd17546">
    <property type="entry name" value="REC_hyHK_CKI1_RcsC-like"/>
    <property type="match status" value="1"/>
</dbReference>
<organism evidence="11 12">
    <name type="scientific">Maricaulis maris</name>
    <dbReference type="NCBI Taxonomy" id="74318"/>
    <lineage>
        <taxon>Bacteria</taxon>
        <taxon>Pseudomonadati</taxon>
        <taxon>Pseudomonadota</taxon>
        <taxon>Alphaproteobacteria</taxon>
        <taxon>Maricaulales</taxon>
        <taxon>Maricaulaceae</taxon>
        <taxon>Maricaulis</taxon>
    </lineage>
</organism>
<dbReference type="Pfam" id="PF00512">
    <property type="entry name" value="HisKA"/>
    <property type="match status" value="1"/>
</dbReference>
<feature type="transmembrane region" description="Helical" evidence="8">
    <location>
        <begin position="27"/>
        <end position="49"/>
    </location>
</feature>
<evidence type="ECO:0000256" key="4">
    <source>
        <dbReference type="ARBA" id="ARBA00022679"/>
    </source>
</evidence>